<proteinExistence type="predicted"/>
<sequence length="100" mass="12115">MEKQSVHVCPKYEPEEGHFMTNRYFDIETGTYFKRFSDLIFEKSHLWKGSSYSLQLKFWFRFQNILHLRIYNHKNKLATLGYNLSCDNKRVVDLLLCIIM</sequence>
<name>A0A8D9EAF0_9HEMI</name>
<evidence type="ECO:0000313" key="1">
    <source>
        <dbReference type="EMBL" id="CAG6746683.1"/>
    </source>
</evidence>
<protein>
    <submittedName>
        <fullName evidence="1">Uncharacterized protein</fullName>
    </submittedName>
</protein>
<organism evidence="1">
    <name type="scientific">Cacopsylla melanoneura</name>
    <dbReference type="NCBI Taxonomy" id="428564"/>
    <lineage>
        <taxon>Eukaryota</taxon>
        <taxon>Metazoa</taxon>
        <taxon>Ecdysozoa</taxon>
        <taxon>Arthropoda</taxon>
        <taxon>Hexapoda</taxon>
        <taxon>Insecta</taxon>
        <taxon>Pterygota</taxon>
        <taxon>Neoptera</taxon>
        <taxon>Paraneoptera</taxon>
        <taxon>Hemiptera</taxon>
        <taxon>Sternorrhyncha</taxon>
        <taxon>Psylloidea</taxon>
        <taxon>Psyllidae</taxon>
        <taxon>Psyllinae</taxon>
        <taxon>Cacopsylla</taxon>
    </lineage>
</organism>
<accession>A0A8D9EAF0</accession>
<dbReference type="AlphaFoldDB" id="A0A8D9EAF0"/>
<reference evidence="1" key="1">
    <citation type="submission" date="2021-05" db="EMBL/GenBank/DDBJ databases">
        <authorList>
            <person name="Alioto T."/>
            <person name="Alioto T."/>
            <person name="Gomez Garrido J."/>
        </authorList>
    </citation>
    <scope>NUCLEOTIDE SEQUENCE</scope>
</reference>
<dbReference type="EMBL" id="HBUF01511032">
    <property type="protein sequence ID" value="CAG6746684.1"/>
    <property type="molecule type" value="Transcribed_RNA"/>
</dbReference>
<dbReference type="EMBL" id="HBUF01511031">
    <property type="protein sequence ID" value="CAG6746683.1"/>
    <property type="molecule type" value="Transcribed_RNA"/>
</dbReference>